<name>G3B9D7_CANTC</name>
<dbReference type="HOGENOM" id="CLU_156717_0_1_1"/>
<dbReference type="GeneID" id="18248094"/>
<dbReference type="GO" id="GO:0031505">
    <property type="term" value="P:fungal-type cell wall organization"/>
    <property type="evidence" value="ECO:0007669"/>
    <property type="project" value="InterPro"/>
</dbReference>
<dbReference type="Proteomes" id="UP000000707">
    <property type="component" value="Unassembled WGS sequence"/>
</dbReference>
<sequence length="125" mass="13204">MNFTRLVLLLFSLFTTIAALADQGDGQATTNKKTTTSVWTTITTKGKTTAFQTAYFQSFMSTYSEANTDDVKSGNIGLASSADTSLGGIRTYDQTTITSPNDGHSMEAGLFSGIVGLSVIILGLL</sequence>
<dbReference type="eggNOG" id="ENOG502SASR">
    <property type="taxonomic scope" value="Eukaryota"/>
</dbReference>
<keyword evidence="3" id="KW-1185">Reference proteome</keyword>
<keyword evidence="1" id="KW-0732">Signal</keyword>
<evidence type="ECO:0008006" key="4">
    <source>
        <dbReference type="Google" id="ProtNLM"/>
    </source>
</evidence>
<dbReference type="Pfam" id="PF17056">
    <property type="entry name" value="KRE1"/>
    <property type="match status" value="1"/>
</dbReference>
<dbReference type="KEGG" id="cten:18248094"/>
<feature type="signal peptide" evidence="1">
    <location>
        <begin position="1"/>
        <end position="19"/>
    </location>
</feature>
<dbReference type="InterPro" id="IPR031452">
    <property type="entry name" value="Kre1"/>
</dbReference>
<reference evidence="2 3" key="1">
    <citation type="journal article" date="2011" name="Proc. Natl. Acad. Sci. U.S.A.">
        <title>Comparative genomics of xylose-fermenting fungi for enhanced biofuel production.</title>
        <authorList>
            <person name="Wohlbach D.J."/>
            <person name="Kuo A."/>
            <person name="Sato T.K."/>
            <person name="Potts K.M."/>
            <person name="Salamov A.A."/>
            <person name="LaButti K.M."/>
            <person name="Sun H."/>
            <person name="Clum A."/>
            <person name="Pangilinan J.L."/>
            <person name="Lindquist E.A."/>
            <person name="Lucas S."/>
            <person name="Lapidus A."/>
            <person name="Jin M."/>
            <person name="Gunawan C."/>
            <person name="Balan V."/>
            <person name="Dale B.E."/>
            <person name="Jeffries T.W."/>
            <person name="Zinkel R."/>
            <person name="Barry K.W."/>
            <person name="Grigoriev I.V."/>
            <person name="Gasch A.P."/>
        </authorList>
    </citation>
    <scope>NUCLEOTIDE SEQUENCE [LARGE SCALE GENOMIC DNA]</scope>
    <source>
        <strain evidence="3">ATCC 10573 / BCRC 21748 / CBS 615 / JCM 9827 / NBRC 10315 / NRRL Y-1498 / VKM Y-70</strain>
    </source>
</reference>
<evidence type="ECO:0000313" key="3">
    <source>
        <dbReference type="Proteomes" id="UP000000707"/>
    </source>
</evidence>
<proteinExistence type="predicted"/>
<dbReference type="RefSeq" id="XP_006688649.1">
    <property type="nucleotide sequence ID" value="XM_006688586.1"/>
</dbReference>
<dbReference type="AlphaFoldDB" id="G3B9D7"/>
<dbReference type="OrthoDB" id="5406216at2759"/>
<feature type="chain" id="PRO_5003442815" description="Protein KRE1" evidence="1">
    <location>
        <begin position="20"/>
        <end position="125"/>
    </location>
</feature>
<evidence type="ECO:0000256" key="1">
    <source>
        <dbReference type="SAM" id="SignalP"/>
    </source>
</evidence>
<protein>
    <recommendedName>
        <fullName evidence="4">Protein KRE1</fullName>
    </recommendedName>
</protein>
<organism evidence="3">
    <name type="scientific">Candida tenuis (strain ATCC 10573 / BCRC 21748 / CBS 615 / JCM 9827 / NBRC 10315 / NRRL Y-1498 / VKM Y-70)</name>
    <name type="common">Yeast</name>
    <name type="synonym">Yamadazyma tenuis</name>
    <dbReference type="NCBI Taxonomy" id="590646"/>
    <lineage>
        <taxon>Eukaryota</taxon>
        <taxon>Fungi</taxon>
        <taxon>Dikarya</taxon>
        <taxon>Ascomycota</taxon>
        <taxon>Saccharomycotina</taxon>
        <taxon>Pichiomycetes</taxon>
        <taxon>Debaryomycetaceae</taxon>
        <taxon>Yamadazyma</taxon>
    </lineage>
</organism>
<dbReference type="EMBL" id="GL996527">
    <property type="protein sequence ID" value="EGV62479.1"/>
    <property type="molecule type" value="Genomic_DNA"/>
</dbReference>
<accession>G3B9D7</accession>
<gene>
    <name evidence="2" type="ORF">CANTEDRAFT_115947</name>
</gene>
<evidence type="ECO:0000313" key="2">
    <source>
        <dbReference type="EMBL" id="EGV62479.1"/>
    </source>
</evidence>